<name>A0A8X6I8D7_TRICU</name>
<evidence type="ECO:0000256" key="7">
    <source>
        <dbReference type="SAM" id="MobiDB-lite"/>
    </source>
</evidence>
<evidence type="ECO:0000259" key="8">
    <source>
        <dbReference type="PROSITE" id="PS50071"/>
    </source>
</evidence>
<dbReference type="SUPFAM" id="SSF46689">
    <property type="entry name" value="Homeodomain-like"/>
    <property type="match status" value="1"/>
</dbReference>
<reference evidence="9" key="1">
    <citation type="submission" date="2020-07" db="EMBL/GenBank/DDBJ databases">
        <title>Multicomponent nature underlies the extraordinary mechanical properties of spider dragline silk.</title>
        <authorList>
            <person name="Kono N."/>
            <person name="Nakamura H."/>
            <person name="Mori M."/>
            <person name="Yoshida Y."/>
            <person name="Ohtoshi R."/>
            <person name="Malay A.D."/>
            <person name="Moran D.A.P."/>
            <person name="Tomita M."/>
            <person name="Numata K."/>
            <person name="Arakawa K."/>
        </authorList>
    </citation>
    <scope>NUCLEOTIDE SEQUENCE</scope>
</reference>
<dbReference type="PROSITE" id="PS00027">
    <property type="entry name" value="HOMEOBOX_1"/>
    <property type="match status" value="1"/>
</dbReference>
<dbReference type="EMBL" id="BMAO01007630">
    <property type="protein sequence ID" value="GFR17359.1"/>
    <property type="molecule type" value="Genomic_DNA"/>
</dbReference>
<proteinExistence type="predicted"/>
<dbReference type="InterPro" id="IPR051000">
    <property type="entry name" value="Homeobox_DNA-bind_prot"/>
</dbReference>
<dbReference type="GO" id="GO:0000978">
    <property type="term" value="F:RNA polymerase II cis-regulatory region sequence-specific DNA binding"/>
    <property type="evidence" value="ECO:0007669"/>
    <property type="project" value="TreeGrafter"/>
</dbReference>
<protein>
    <submittedName>
        <fullName evidence="9">Hematopoietically-expressed homeobox protein HHEX</fullName>
    </submittedName>
</protein>
<accession>A0A8X6I8D7</accession>
<dbReference type="PROSITE" id="PS50071">
    <property type="entry name" value="HOMEOBOX_2"/>
    <property type="match status" value="1"/>
</dbReference>
<dbReference type="PANTHER" id="PTHR24324:SF5">
    <property type="entry name" value="HEMATOPOIETICALLY-EXPRESSED HOMEOBOX PROTEIN HHEX"/>
    <property type="match status" value="1"/>
</dbReference>
<feature type="compositionally biased region" description="Basic and acidic residues" evidence="7">
    <location>
        <begin position="306"/>
        <end position="326"/>
    </location>
</feature>
<feature type="domain" description="Homeobox" evidence="8">
    <location>
        <begin position="225"/>
        <end position="285"/>
    </location>
</feature>
<organism evidence="9 10">
    <name type="scientific">Trichonephila clavata</name>
    <name type="common">Joro spider</name>
    <name type="synonym">Nephila clavata</name>
    <dbReference type="NCBI Taxonomy" id="2740835"/>
    <lineage>
        <taxon>Eukaryota</taxon>
        <taxon>Metazoa</taxon>
        <taxon>Ecdysozoa</taxon>
        <taxon>Arthropoda</taxon>
        <taxon>Chelicerata</taxon>
        <taxon>Arachnida</taxon>
        <taxon>Araneae</taxon>
        <taxon>Araneomorphae</taxon>
        <taxon>Entelegynae</taxon>
        <taxon>Araneoidea</taxon>
        <taxon>Nephilidae</taxon>
        <taxon>Trichonephila</taxon>
    </lineage>
</organism>
<comment type="caution">
    <text evidence="9">The sequence shown here is derived from an EMBL/GenBank/DDBJ whole genome shotgun (WGS) entry which is preliminary data.</text>
</comment>
<dbReference type="CDD" id="cd00086">
    <property type="entry name" value="homeodomain"/>
    <property type="match status" value="1"/>
</dbReference>
<dbReference type="InterPro" id="IPR009057">
    <property type="entry name" value="Homeodomain-like_sf"/>
</dbReference>
<dbReference type="PRINTS" id="PR00024">
    <property type="entry name" value="HOMEOBOX"/>
</dbReference>
<dbReference type="GO" id="GO:0000981">
    <property type="term" value="F:DNA-binding transcription factor activity, RNA polymerase II-specific"/>
    <property type="evidence" value="ECO:0007669"/>
    <property type="project" value="InterPro"/>
</dbReference>
<evidence type="ECO:0000313" key="10">
    <source>
        <dbReference type="Proteomes" id="UP000887116"/>
    </source>
</evidence>
<evidence type="ECO:0000313" key="9">
    <source>
        <dbReference type="EMBL" id="GFR17359.1"/>
    </source>
</evidence>
<feature type="region of interest" description="Disordered" evidence="7">
    <location>
        <begin position="57"/>
        <end position="95"/>
    </location>
</feature>
<keyword evidence="2 5" id="KW-0238">DNA-binding</keyword>
<evidence type="ECO:0000256" key="4">
    <source>
        <dbReference type="ARBA" id="ARBA00023242"/>
    </source>
</evidence>
<feature type="compositionally biased region" description="Polar residues" evidence="7">
    <location>
        <begin position="78"/>
        <end position="95"/>
    </location>
</feature>
<dbReference type="PANTHER" id="PTHR24324">
    <property type="entry name" value="HOMEOBOX PROTEIN HHEX"/>
    <property type="match status" value="1"/>
</dbReference>
<dbReference type="AlphaFoldDB" id="A0A8X6I8D7"/>
<keyword evidence="3 5" id="KW-0371">Homeobox</keyword>
<evidence type="ECO:0000256" key="3">
    <source>
        <dbReference type="ARBA" id="ARBA00023155"/>
    </source>
</evidence>
<dbReference type="Pfam" id="PF00046">
    <property type="entry name" value="Homeodomain"/>
    <property type="match status" value="1"/>
</dbReference>
<evidence type="ECO:0000256" key="1">
    <source>
        <dbReference type="ARBA" id="ARBA00004123"/>
    </source>
</evidence>
<dbReference type="GO" id="GO:0030154">
    <property type="term" value="P:cell differentiation"/>
    <property type="evidence" value="ECO:0007669"/>
    <property type="project" value="TreeGrafter"/>
</dbReference>
<evidence type="ECO:0000256" key="2">
    <source>
        <dbReference type="ARBA" id="ARBA00023125"/>
    </source>
</evidence>
<dbReference type="GO" id="GO:0005634">
    <property type="term" value="C:nucleus"/>
    <property type="evidence" value="ECO:0007669"/>
    <property type="project" value="UniProtKB-SubCell"/>
</dbReference>
<evidence type="ECO:0000256" key="6">
    <source>
        <dbReference type="RuleBase" id="RU000682"/>
    </source>
</evidence>
<sequence>MLIVKEIATPMPIAASEKENVEDDFEKTTYPAYSRKSGEERAGSSFMIDDILGSKKTRPISLPDNSRKLKDRYPQVSGDLQDNYSSPNREQCTSPCHSISVRQPVKPTPMVISPLCSGFMNFGLYSPVGMSPSAYFYNQDHSVFAFPSSDLISPVDTSIYSIRNGQVLRSTVFHPANHLDFTNTITKGAGPDNSAGPFMTLSTRHSECPSDRPIVWKHVLHRNTPKRKGGQIRFTSEQTGKLEKTFSEQKYLSPTERKRLASSLRLTERQVKTWFQNRRAKWRRLKQEHSNRGMSPNSDESPVTEKSLRQDLIHFANREDPRSSSA</sequence>
<dbReference type="InterPro" id="IPR020479">
    <property type="entry name" value="HD_metazoa"/>
</dbReference>
<gene>
    <name evidence="9" type="primary">HHEX</name>
    <name evidence="9" type="ORF">TNCT_24031</name>
</gene>
<feature type="region of interest" description="Disordered" evidence="7">
    <location>
        <begin position="284"/>
        <end position="326"/>
    </location>
</feature>
<dbReference type="InterPro" id="IPR001356">
    <property type="entry name" value="HD"/>
</dbReference>
<comment type="subcellular location">
    <subcellularLocation>
        <location evidence="1 5 6">Nucleus</location>
    </subcellularLocation>
</comment>
<dbReference type="SMART" id="SM00389">
    <property type="entry name" value="HOX"/>
    <property type="match status" value="1"/>
</dbReference>
<feature type="compositionally biased region" description="Polar residues" evidence="7">
    <location>
        <begin position="292"/>
        <end position="301"/>
    </location>
</feature>
<dbReference type="Proteomes" id="UP000887116">
    <property type="component" value="Unassembled WGS sequence"/>
</dbReference>
<keyword evidence="4 5" id="KW-0539">Nucleus</keyword>
<keyword evidence="10" id="KW-1185">Reference proteome</keyword>
<dbReference type="OrthoDB" id="6159439at2759"/>
<feature type="DNA-binding region" description="Homeobox" evidence="5">
    <location>
        <begin position="227"/>
        <end position="286"/>
    </location>
</feature>
<evidence type="ECO:0000256" key="5">
    <source>
        <dbReference type="PROSITE-ProRule" id="PRU00108"/>
    </source>
</evidence>
<dbReference type="InterPro" id="IPR017970">
    <property type="entry name" value="Homeobox_CS"/>
</dbReference>
<dbReference type="Gene3D" id="1.10.10.60">
    <property type="entry name" value="Homeodomain-like"/>
    <property type="match status" value="1"/>
</dbReference>